<dbReference type="Gene3D" id="2.60.40.1250">
    <property type="entry name" value="Thiol:disulfide interchange protein DsbD, N-terminal domain"/>
    <property type="match status" value="1"/>
</dbReference>
<feature type="domain" description="Thiol:disulfide interchange protein DsbD N-terminal" evidence="2">
    <location>
        <begin position="38"/>
        <end position="154"/>
    </location>
</feature>
<protein>
    <recommendedName>
        <fullName evidence="2">Thiol:disulfide interchange protein DsbD N-terminal domain-containing protein</fullName>
    </recommendedName>
</protein>
<dbReference type="InterPro" id="IPR036929">
    <property type="entry name" value="DsbDN_sf"/>
</dbReference>
<organism evidence="3 4">
    <name type="scientific">Granulicella sibirica</name>
    <dbReference type="NCBI Taxonomy" id="2479048"/>
    <lineage>
        <taxon>Bacteria</taxon>
        <taxon>Pseudomonadati</taxon>
        <taxon>Acidobacteriota</taxon>
        <taxon>Terriglobia</taxon>
        <taxon>Terriglobales</taxon>
        <taxon>Acidobacteriaceae</taxon>
        <taxon>Granulicella</taxon>
    </lineage>
</organism>
<dbReference type="OrthoDB" id="7595708at2"/>
<dbReference type="AlphaFoldDB" id="A0A4Q0SWN2"/>
<sequence length="160" mass="17017">MRASCVLACVLALVSGSAAFAAPKVTVQWRVKAAPTKPVKAGAKFTVVITGQPDPGWHLYALEEPQGGPIATEIALTEGDPADLVRVEEAKPKVLPDPNFQQPTGFFDSAADFTLHLQSARNASADASALHILVRYQSCTDRVCLPPHTETMTVPLTIGR</sequence>
<evidence type="ECO:0000256" key="1">
    <source>
        <dbReference type="SAM" id="SignalP"/>
    </source>
</evidence>
<feature type="chain" id="PRO_5020608512" description="Thiol:disulfide interchange protein DsbD N-terminal domain-containing protein" evidence="1">
    <location>
        <begin position="22"/>
        <end position="160"/>
    </location>
</feature>
<comment type="caution">
    <text evidence="3">The sequence shown here is derived from an EMBL/GenBank/DDBJ whole genome shotgun (WGS) entry which is preliminary data.</text>
</comment>
<keyword evidence="4" id="KW-1185">Reference proteome</keyword>
<dbReference type="RefSeq" id="WP_128913159.1">
    <property type="nucleotide sequence ID" value="NZ_RDSM01000002.1"/>
</dbReference>
<feature type="signal peptide" evidence="1">
    <location>
        <begin position="1"/>
        <end position="21"/>
    </location>
</feature>
<name>A0A4Q0SWN2_9BACT</name>
<evidence type="ECO:0000313" key="3">
    <source>
        <dbReference type="EMBL" id="RXH55515.1"/>
    </source>
</evidence>
<proteinExistence type="predicted"/>
<dbReference type="EMBL" id="RDSM01000002">
    <property type="protein sequence ID" value="RXH55515.1"/>
    <property type="molecule type" value="Genomic_DNA"/>
</dbReference>
<reference evidence="4" key="2">
    <citation type="submission" date="2019-02" db="EMBL/GenBank/DDBJ databases">
        <title>Granulicella sibirica sp. nov., a psychrotolerant acidobacterium isolated from an organic soil layer in forested tundra, West Siberia.</title>
        <authorList>
            <person name="Oshkin I.Y."/>
            <person name="Kulichevskaya I.S."/>
            <person name="Rijpstra W.I.C."/>
            <person name="Sinninghe Damste J.S."/>
            <person name="Rakitin A.L."/>
            <person name="Ravin N.V."/>
            <person name="Dedysh S.N."/>
        </authorList>
    </citation>
    <scope>NUCLEOTIDE SEQUENCE [LARGE SCALE GENOMIC DNA]</scope>
    <source>
        <strain evidence="4">AF10</strain>
    </source>
</reference>
<reference evidence="3 4" key="1">
    <citation type="submission" date="2018-11" db="EMBL/GenBank/DDBJ databases">
        <authorList>
            <person name="Mardanov A.V."/>
            <person name="Ravin N.V."/>
            <person name="Dedysh S.N."/>
        </authorList>
    </citation>
    <scope>NUCLEOTIDE SEQUENCE [LARGE SCALE GENOMIC DNA]</scope>
    <source>
        <strain evidence="3 4">AF10</strain>
    </source>
</reference>
<keyword evidence="1" id="KW-0732">Signal</keyword>
<dbReference type="InterPro" id="IPR028250">
    <property type="entry name" value="DsbDN"/>
</dbReference>
<accession>A0A4Q0SWN2</accession>
<gene>
    <name evidence="3" type="ORF">GRAN_2372</name>
</gene>
<evidence type="ECO:0000313" key="4">
    <source>
        <dbReference type="Proteomes" id="UP000289437"/>
    </source>
</evidence>
<evidence type="ECO:0000259" key="2">
    <source>
        <dbReference type="Pfam" id="PF11412"/>
    </source>
</evidence>
<dbReference type="Proteomes" id="UP000289437">
    <property type="component" value="Unassembled WGS sequence"/>
</dbReference>
<dbReference type="Pfam" id="PF11412">
    <property type="entry name" value="DsbD_N"/>
    <property type="match status" value="1"/>
</dbReference>